<feature type="compositionally biased region" description="Low complexity" evidence="6">
    <location>
        <begin position="417"/>
        <end position="428"/>
    </location>
</feature>
<evidence type="ECO:0000259" key="7">
    <source>
        <dbReference type="PROSITE" id="PS50023"/>
    </source>
</evidence>
<feature type="compositionally biased region" description="Polar residues" evidence="6">
    <location>
        <begin position="83"/>
        <end position="93"/>
    </location>
</feature>
<evidence type="ECO:0000256" key="5">
    <source>
        <dbReference type="PROSITE-ProRule" id="PRU00125"/>
    </source>
</evidence>
<feature type="region of interest" description="Disordered" evidence="6">
    <location>
        <begin position="325"/>
        <end position="376"/>
    </location>
</feature>
<feature type="compositionally biased region" description="Polar residues" evidence="6">
    <location>
        <begin position="332"/>
        <end position="342"/>
    </location>
</feature>
<evidence type="ECO:0000313" key="9">
    <source>
        <dbReference type="Proteomes" id="UP000298030"/>
    </source>
</evidence>
<evidence type="ECO:0000256" key="1">
    <source>
        <dbReference type="ARBA" id="ARBA00022723"/>
    </source>
</evidence>
<dbReference type="Proteomes" id="UP000298030">
    <property type="component" value="Unassembled WGS sequence"/>
</dbReference>
<feature type="compositionally biased region" description="Low complexity" evidence="6">
    <location>
        <begin position="501"/>
        <end position="510"/>
    </location>
</feature>
<comment type="caution">
    <text evidence="8">The sequence shown here is derived from an EMBL/GenBank/DDBJ whole genome shotgun (WGS) entry which is preliminary data.</text>
</comment>
<dbReference type="GO" id="GO:0003712">
    <property type="term" value="F:transcription coregulator activity"/>
    <property type="evidence" value="ECO:0007669"/>
    <property type="project" value="TreeGrafter"/>
</dbReference>
<proteinExistence type="predicted"/>
<feature type="compositionally biased region" description="Low complexity" evidence="6">
    <location>
        <begin position="391"/>
        <end position="405"/>
    </location>
</feature>
<protein>
    <recommendedName>
        <fullName evidence="7">LIM zinc-binding domain-containing protein</fullName>
    </recommendedName>
</protein>
<dbReference type="PROSITE" id="PS50023">
    <property type="entry name" value="LIM_DOMAIN_2"/>
    <property type="match status" value="2"/>
</dbReference>
<dbReference type="PANTHER" id="PTHR24205:SF16">
    <property type="entry name" value="GH01042P-RELATED"/>
    <property type="match status" value="1"/>
</dbReference>
<accession>A0A4Y7TYK1</accession>
<dbReference type="STRING" id="71717.A0A4Y7TYK1"/>
<dbReference type="PROSITE" id="PS00478">
    <property type="entry name" value="LIM_DOMAIN_1"/>
    <property type="match status" value="1"/>
</dbReference>
<feature type="compositionally biased region" description="Low complexity" evidence="6">
    <location>
        <begin position="64"/>
        <end position="77"/>
    </location>
</feature>
<dbReference type="CDD" id="cd08368">
    <property type="entry name" value="LIM"/>
    <property type="match status" value="2"/>
</dbReference>
<name>A0A4Y7TYK1_COPMI</name>
<evidence type="ECO:0000256" key="6">
    <source>
        <dbReference type="SAM" id="MobiDB-lite"/>
    </source>
</evidence>
<evidence type="ECO:0000313" key="8">
    <source>
        <dbReference type="EMBL" id="TEB39246.1"/>
    </source>
</evidence>
<keyword evidence="1 5" id="KW-0479">Metal-binding</keyword>
<dbReference type="EMBL" id="QPFP01000002">
    <property type="protein sequence ID" value="TEB39246.1"/>
    <property type="molecule type" value="Genomic_DNA"/>
</dbReference>
<feature type="region of interest" description="Disordered" evidence="6">
    <location>
        <begin position="496"/>
        <end position="554"/>
    </location>
</feature>
<feature type="compositionally biased region" description="Polar residues" evidence="6">
    <location>
        <begin position="358"/>
        <end position="371"/>
    </location>
</feature>
<keyword evidence="2" id="KW-0677">Repeat</keyword>
<feature type="region of interest" description="Disordered" evidence="6">
    <location>
        <begin position="274"/>
        <end position="295"/>
    </location>
</feature>
<feature type="compositionally biased region" description="Low complexity" evidence="6">
    <location>
        <begin position="281"/>
        <end position="293"/>
    </location>
</feature>
<feature type="region of interest" description="Disordered" evidence="6">
    <location>
        <begin position="390"/>
        <end position="444"/>
    </location>
</feature>
<dbReference type="AlphaFoldDB" id="A0A4Y7TYK1"/>
<feature type="compositionally biased region" description="Polar residues" evidence="6">
    <location>
        <begin position="518"/>
        <end position="554"/>
    </location>
</feature>
<feature type="compositionally biased region" description="Polar residues" evidence="6">
    <location>
        <begin position="825"/>
        <end position="840"/>
    </location>
</feature>
<reference evidence="8 9" key="1">
    <citation type="journal article" date="2019" name="Nat. Ecol. Evol.">
        <title>Megaphylogeny resolves global patterns of mushroom evolution.</title>
        <authorList>
            <person name="Varga T."/>
            <person name="Krizsan K."/>
            <person name="Foldi C."/>
            <person name="Dima B."/>
            <person name="Sanchez-Garcia M."/>
            <person name="Sanchez-Ramirez S."/>
            <person name="Szollosi G.J."/>
            <person name="Szarkandi J.G."/>
            <person name="Papp V."/>
            <person name="Albert L."/>
            <person name="Andreopoulos W."/>
            <person name="Angelini C."/>
            <person name="Antonin V."/>
            <person name="Barry K.W."/>
            <person name="Bougher N.L."/>
            <person name="Buchanan P."/>
            <person name="Buyck B."/>
            <person name="Bense V."/>
            <person name="Catcheside P."/>
            <person name="Chovatia M."/>
            <person name="Cooper J."/>
            <person name="Damon W."/>
            <person name="Desjardin D."/>
            <person name="Finy P."/>
            <person name="Geml J."/>
            <person name="Haridas S."/>
            <person name="Hughes K."/>
            <person name="Justo A."/>
            <person name="Karasinski D."/>
            <person name="Kautmanova I."/>
            <person name="Kiss B."/>
            <person name="Kocsube S."/>
            <person name="Kotiranta H."/>
            <person name="LaButti K.M."/>
            <person name="Lechner B.E."/>
            <person name="Liimatainen K."/>
            <person name="Lipzen A."/>
            <person name="Lukacs Z."/>
            <person name="Mihaltcheva S."/>
            <person name="Morgado L.N."/>
            <person name="Niskanen T."/>
            <person name="Noordeloos M.E."/>
            <person name="Ohm R.A."/>
            <person name="Ortiz-Santana B."/>
            <person name="Ovrebo C."/>
            <person name="Racz N."/>
            <person name="Riley R."/>
            <person name="Savchenko A."/>
            <person name="Shiryaev A."/>
            <person name="Soop K."/>
            <person name="Spirin V."/>
            <person name="Szebenyi C."/>
            <person name="Tomsovsky M."/>
            <person name="Tulloss R.E."/>
            <person name="Uehling J."/>
            <person name="Grigoriev I.V."/>
            <person name="Vagvolgyi C."/>
            <person name="Papp T."/>
            <person name="Martin F.M."/>
            <person name="Miettinen O."/>
            <person name="Hibbett D.S."/>
            <person name="Nagy L.G."/>
        </authorList>
    </citation>
    <scope>NUCLEOTIDE SEQUENCE [LARGE SCALE GENOMIC DNA]</scope>
    <source>
        <strain evidence="8 9">FP101781</strain>
    </source>
</reference>
<feature type="region of interest" description="Disordered" evidence="6">
    <location>
        <begin position="825"/>
        <end position="844"/>
    </location>
</feature>
<feature type="region of interest" description="Disordered" evidence="6">
    <location>
        <begin position="45"/>
        <end position="95"/>
    </location>
</feature>
<dbReference type="OrthoDB" id="1112565at2759"/>
<dbReference type="SMART" id="SM00132">
    <property type="entry name" value="LIM"/>
    <property type="match status" value="2"/>
</dbReference>
<sequence>MGFCRRCGDIVSGDRCKCGGRPVEPIVAFRKSVTEEDTQDKWAKTYASSKSSMSPVRSATPTHSNSPSSLSSSMSRPFPRPINASSSSKQTDVGSKVTDYIASATSGTRPLARATTGANPEAGILPSLTDNTLSKVYGSVLQPKETLSTFSCAICSTVFPPDATIYPDPLQPNSNKFMCRPCFVENGGSKGPCGTCSRPVLTLKAEGGFIHAANKYWHKRCFKCAGCSKNIGDKPMVDLLGQPCCSECFDTCLKRDTPKKKAVLVDIPKSEPVGRNLALNKSTSSTKSPKASPIIGELEERLGMKKREVSPALDDVSQRLGFMGRDLAYSGGSPSTSPTLNRSRNRPKAGYDEGRYSPTKTTPLRRQTPGNQAPVPEAVDDVKLRLSKAMPSPSLGLTGSSSQPLAHAPSPRDRNISSQSSAMSDLDSFASPRIPPIPDLISDFSDTLTQSSLADEPSSPPRRASEDDIFNSMKQGYQTFRHEFYNPLDEPIVEETNSQMNTPTKTPTRTPNKHVQDTNRYTPTKSASVATPSPLRHSTSKLNMRPSSSADSTPTTCAKCDGKLFAAGSGGSFVTVPSDTGGSPHRYHVDCFTCYICDGVFEKGANGQASFVKHGGRPCHTECAPKERVVVHKSPSSPALRARAQTVSAKPAPSPTHPLSKPVISSRFEQAAVAGSPGEGPFPRFGGPRNACPGCKKAVSPMERGVIPGPQGTRWHSSCLVCGGKKSRPVSWYGGREEKGKPGCGKKLDSAAKSDGEGGVWCRECILLLGIQSSPAPSPTKTTLSPTYTTSGRMVPQFTGTTTIARQFTGVGGPGGESFLTSQLTGSSGLNPTRSISPTKQVGIRPRPKSVIGMRNHSKSIDEGRGMFLVRQMTGSQGGWSDS</sequence>
<gene>
    <name evidence="8" type="ORF">FA13DRAFT_1725224</name>
</gene>
<dbReference type="GO" id="GO:0046872">
    <property type="term" value="F:metal ion binding"/>
    <property type="evidence" value="ECO:0007669"/>
    <property type="project" value="UniProtKB-KW"/>
</dbReference>
<keyword evidence="3 5" id="KW-0862">Zinc</keyword>
<dbReference type="GO" id="GO:0030695">
    <property type="term" value="F:GTPase regulator activity"/>
    <property type="evidence" value="ECO:0007669"/>
    <property type="project" value="UniProtKB-ARBA"/>
</dbReference>
<dbReference type="PANTHER" id="PTHR24205">
    <property type="entry name" value="FOUR AND A HALF LIM DOMAINS PROTEIN"/>
    <property type="match status" value="1"/>
</dbReference>
<evidence type="ECO:0000256" key="2">
    <source>
        <dbReference type="ARBA" id="ARBA00022737"/>
    </source>
</evidence>
<feature type="domain" description="LIM zinc-binding" evidence="7">
    <location>
        <begin position="191"/>
        <end position="255"/>
    </location>
</feature>
<feature type="compositionally biased region" description="Polar residues" evidence="6">
    <location>
        <begin position="46"/>
        <end position="63"/>
    </location>
</feature>
<evidence type="ECO:0000256" key="4">
    <source>
        <dbReference type="ARBA" id="ARBA00023038"/>
    </source>
</evidence>
<feature type="domain" description="LIM zinc-binding" evidence="7">
    <location>
        <begin position="555"/>
        <end position="630"/>
    </location>
</feature>
<keyword evidence="9" id="KW-1185">Reference proteome</keyword>
<feature type="compositionally biased region" description="Low complexity" evidence="6">
    <location>
        <begin position="776"/>
        <end position="791"/>
    </location>
</feature>
<dbReference type="Gene3D" id="2.10.110.10">
    <property type="entry name" value="Cysteine Rich Protein"/>
    <property type="match status" value="3"/>
</dbReference>
<feature type="region of interest" description="Disordered" evidence="6">
    <location>
        <begin position="776"/>
        <end position="795"/>
    </location>
</feature>
<keyword evidence="4 5" id="KW-0440">LIM domain</keyword>
<dbReference type="InterPro" id="IPR001781">
    <property type="entry name" value="Znf_LIM"/>
</dbReference>
<dbReference type="Pfam" id="PF00412">
    <property type="entry name" value="LIM"/>
    <property type="match status" value="1"/>
</dbReference>
<organism evidence="8 9">
    <name type="scientific">Coprinellus micaceus</name>
    <name type="common">Glistening ink-cap mushroom</name>
    <name type="synonym">Coprinus micaceus</name>
    <dbReference type="NCBI Taxonomy" id="71717"/>
    <lineage>
        <taxon>Eukaryota</taxon>
        <taxon>Fungi</taxon>
        <taxon>Dikarya</taxon>
        <taxon>Basidiomycota</taxon>
        <taxon>Agaricomycotina</taxon>
        <taxon>Agaricomycetes</taxon>
        <taxon>Agaricomycetidae</taxon>
        <taxon>Agaricales</taxon>
        <taxon>Agaricineae</taxon>
        <taxon>Psathyrellaceae</taxon>
        <taxon>Coprinellus</taxon>
    </lineage>
</organism>
<dbReference type="GO" id="GO:0005634">
    <property type="term" value="C:nucleus"/>
    <property type="evidence" value="ECO:0007669"/>
    <property type="project" value="TreeGrafter"/>
</dbReference>
<evidence type="ECO:0000256" key="3">
    <source>
        <dbReference type="ARBA" id="ARBA00022833"/>
    </source>
</evidence>